<keyword evidence="2" id="KW-0732">Signal</keyword>
<reference evidence="4" key="1">
    <citation type="journal article" date="2019" name="Int. J. Syst. Evol. Microbiol.">
        <title>The Global Catalogue of Microorganisms (GCM) 10K type strain sequencing project: providing services to taxonomists for standard genome sequencing and annotation.</title>
        <authorList>
            <consortium name="The Broad Institute Genomics Platform"/>
            <consortium name="The Broad Institute Genome Sequencing Center for Infectious Disease"/>
            <person name="Wu L."/>
            <person name="Ma J."/>
        </authorList>
    </citation>
    <scope>NUCLEOTIDE SEQUENCE [LARGE SCALE GENOMIC DNA]</scope>
    <source>
        <strain evidence="4">JCM 10696</strain>
    </source>
</reference>
<sequence length="220" mass="22364">MTTITLQHAAPAPARTRTLLALVAAASPLWAAVSLAQAFTRDGYDLTRHPLSVLSTGSLGWLQIANFLVCGLLTAAGAIGLRRALHGAPGGTWAPRLVAAYGLGMVAAGVFVMDPADGFPVGTPAGAPTTMSWHALLHLASGSIAFIALAAACFVLARRFARAGDRTRAVLSRFAGTAVALGNLWAMSGSPAASLALAVGVITGMLWISAVAARLRATAL</sequence>
<dbReference type="EMBL" id="BAAAHH010000032">
    <property type="protein sequence ID" value="GAA0963949.1"/>
    <property type="molecule type" value="Genomic_DNA"/>
</dbReference>
<keyword evidence="1" id="KW-0472">Membrane</keyword>
<name>A0ABP4CDP6_9ACTN</name>
<evidence type="ECO:0000313" key="4">
    <source>
        <dbReference type="Proteomes" id="UP001500665"/>
    </source>
</evidence>
<feature type="transmembrane region" description="Helical" evidence="1">
    <location>
        <begin position="93"/>
        <end position="113"/>
    </location>
</feature>
<comment type="caution">
    <text evidence="3">The sequence shown here is derived from an EMBL/GenBank/DDBJ whole genome shotgun (WGS) entry which is preliminary data.</text>
</comment>
<keyword evidence="1" id="KW-0812">Transmembrane</keyword>
<dbReference type="RefSeq" id="WP_344244524.1">
    <property type="nucleotide sequence ID" value="NZ_BAAAHH010000032.1"/>
</dbReference>
<dbReference type="Pfam" id="PF06197">
    <property type="entry name" value="DUF998"/>
    <property type="match status" value="1"/>
</dbReference>
<feature type="transmembrane region" description="Helical" evidence="1">
    <location>
        <begin position="169"/>
        <end position="186"/>
    </location>
</feature>
<dbReference type="InterPro" id="IPR009339">
    <property type="entry name" value="DUF998"/>
</dbReference>
<dbReference type="Proteomes" id="UP001500665">
    <property type="component" value="Unassembled WGS sequence"/>
</dbReference>
<keyword evidence="4" id="KW-1185">Reference proteome</keyword>
<feature type="signal peptide" evidence="2">
    <location>
        <begin position="1"/>
        <end position="31"/>
    </location>
</feature>
<feature type="transmembrane region" description="Helical" evidence="1">
    <location>
        <begin position="133"/>
        <end position="157"/>
    </location>
</feature>
<organism evidence="3 4">
    <name type="scientific">Actinocorallia libanotica</name>
    <dbReference type="NCBI Taxonomy" id="46162"/>
    <lineage>
        <taxon>Bacteria</taxon>
        <taxon>Bacillati</taxon>
        <taxon>Actinomycetota</taxon>
        <taxon>Actinomycetes</taxon>
        <taxon>Streptosporangiales</taxon>
        <taxon>Thermomonosporaceae</taxon>
        <taxon>Actinocorallia</taxon>
    </lineage>
</organism>
<feature type="transmembrane region" description="Helical" evidence="1">
    <location>
        <begin position="60"/>
        <end position="81"/>
    </location>
</feature>
<evidence type="ECO:0000256" key="2">
    <source>
        <dbReference type="SAM" id="SignalP"/>
    </source>
</evidence>
<proteinExistence type="predicted"/>
<feature type="chain" id="PRO_5047361247" evidence="2">
    <location>
        <begin position="32"/>
        <end position="220"/>
    </location>
</feature>
<keyword evidence="1" id="KW-1133">Transmembrane helix</keyword>
<evidence type="ECO:0000313" key="3">
    <source>
        <dbReference type="EMBL" id="GAA0963949.1"/>
    </source>
</evidence>
<protein>
    <submittedName>
        <fullName evidence="3">DUF998 domain-containing protein</fullName>
    </submittedName>
</protein>
<feature type="transmembrane region" description="Helical" evidence="1">
    <location>
        <begin position="192"/>
        <end position="213"/>
    </location>
</feature>
<evidence type="ECO:0000256" key="1">
    <source>
        <dbReference type="SAM" id="Phobius"/>
    </source>
</evidence>
<gene>
    <name evidence="3" type="ORF">GCM10009550_60740</name>
</gene>
<accession>A0ABP4CDP6</accession>